<feature type="domain" description="DUF4351" evidence="1">
    <location>
        <begin position="245"/>
        <end position="298"/>
    </location>
</feature>
<dbReference type="RefSeq" id="WP_136349478.1">
    <property type="nucleotide sequence ID" value="NZ_SSOC01000006.1"/>
</dbReference>
<protein>
    <submittedName>
        <fullName evidence="2">DUF4351 domain-containing protein</fullName>
    </submittedName>
</protein>
<dbReference type="PANTHER" id="PTHR35586:SF1">
    <property type="entry name" value="SLL1691 PROTEIN"/>
    <property type="match status" value="1"/>
</dbReference>
<dbReference type="AlphaFoldDB" id="A0A4S4AWL7"/>
<reference evidence="2 3" key="1">
    <citation type="submission" date="2019-04" db="EMBL/GenBank/DDBJ databases">
        <title>Azoarcus nasutitermitis sp. nov. isolated from termite nest.</title>
        <authorList>
            <person name="Lin S.-Y."/>
            <person name="Hameed A."/>
            <person name="Hsu Y.-H."/>
            <person name="Young C.-C."/>
        </authorList>
    </citation>
    <scope>NUCLEOTIDE SEQUENCE [LARGE SCALE GENOMIC DNA]</scope>
    <source>
        <strain evidence="2 3">CC-YHH838</strain>
    </source>
</reference>
<keyword evidence="3" id="KW-1185">Reference proteome</keyword>
<gene>
    <name evidence="2" type="ORF">E6C76_17210</name>
</gene>
<organism evidence="2 3">
    <name type="scientific">Pseudothauera nasutitermitis</name>
    <dbReference type="NCBI Taxonomy" id="2565930"/>
    <lineage>
        <taxon>Bacteria</taxon>
        <taxon>Pseudomonadati</taxon>
        <taxon>Pseudomonadota</taxon>
        <taxon>Betaproteobacteria</taxon>
        <taxon>Rhodocyclales</taxon>
        <taxon>Zoogloeaceae</taxon>
        <taxon>Pseudothauera</taxon>
    </lineage>
</organism>
<dbReference type="Proteomes" id="UP000308430">
    <property type="component" value="Unassembled WGS sequence"/>
</dbReference>
<sequence length="303" mass="34903">MSAPVSHDQNFKNLILDYPRQALEFFAPEEARDLDDAVLITPIRQEQLKNRLGDRFHELDVPLLVEWPDGRREALLFVLEEESDPARFSIHRLVSYTATLAELCKTARVVPVVIFLRGSRRIPRSLELGSERHAYLRFDYLACILADIPAHPHMNSGNLVARLNLPNMHWPRDRKIEVYAQAVRGLLTLEPEVEKRLKYMDFVDIYSALDDNERRLYAARYPQENRKMAGLTERLLTQGRQQGMQQGMQQGELAVLSRQLARRFGPLDPAVTERLQKASSAELEHWADNILDARTLDDVFGAH</sequence>
<name>A0A4S4AWL7_9RHOO</name>
<dbReference type="EMBL" id="SSOC01000006">
    <property type="protein sequence ID" value="THF62998.1"/>
    <property type="molecule type" value="Genomic_DNA"/>
</dbReference>
<dbReference type="OrthoDB" id="932587at2"/>
<comment type="caution">
    <text evidence="2">The sequence shown here is derived from an EMBL/GenBank/DDBJ whole genome shotgun (WGS) entry which is preliminary data.</text>
</comment>
<accession>A0A4S4AWL7</accession>
<evidence type="ECO:0000313" key="2">
    <source>
        <dbReference type="EMBL" id="THF62998.1"/>
    </source>
</evidence>
<evidence type="ECO:0000259" key="1">
    <source>
        <dbReference type="Pfam" id="PF14261"/>
    </source>
</evidence>
<dbReference type="Pfam" id="PF14261">
    <property type="entry name" value="DUF4351"/>
    <property type="match status" value="1"/>
</dbReference>
<evidence type="ECO:0000313" key="3">
    <source>
        <dbReference type="Proteomes" id="UP000308430"/>
    </source>
</evidence>
<proteinExistence type="predicted"/>
<dbReference type="PANTHER" id="PTHR35586">
    <property type="entry name" value="SLL1691 PROTEIN"/>
    <property type="match status" value="1"/>
</dbReference>
<dbReference type="InterPro" id="IPR025587">
    <property type="entry name" value="DUF4351"/>
</dbReference>